<comment type="caution">
    <text evidence="10">The sequence shown here is derived from an EMBL/GenBank/DDBJ whole genome shotgun (WGS) entry which is preliminary data.</text>
</comment>
<feature type="signal peptide" evidence="8">
    <location>
        <begin position="1"/>
        <end position="18"/>
    </location>
</feature>
<dbReference type="InterPro" id="IPR003598">
    <property type="entry name" value="Ig_sub2"/>
</dbReference>
<feature type="region of interest" description="Disordered" evidence="6">
    <location>
        <begin position="746"/>
        <end position="768"/>
    </location>
</feature>
<keyword evidence="1" id="KW-0433">Leucine-rich repeat</keyword>
<feature type="region of interest" description="Disordered" evidence="6">
    <location>
        <begin position="669"/>
        <end position="697"/>
    </location>
</feature>
<dbReference type="InterPro" id="IPR003599">
    <property type="entry name" value="Ig_sub"/>
</dbReference>
<evidence type="ECO:0000313" key="11">
    <source>
        <dbReference type="Proteomes" id="UP001367676"/>
    </source>
</evidence>
<dbReference type="PROSITE" id="PS51450">
    <property type="entry name" value="LRR"/>
    <property type="match status" value="1"/>
</dbReference>
<keyword evidence="2 8" id="KW-0732">Signal</keyword>
<evidence type="ECO:0000259" key="9">
    <source>
        <dbReference type="PROSITE" id="PS50835"/>
    </source>
</evidence>
<keyword evidence="7" id="KW-0472">Membrane</keyword>
<dbReference type="PROSITE" id="PS50835">
    <property type="entry name" value="IG_LIKE"/>
    <property type="match status" value="1"/>
</dbReference>
<evidence type="ECO:0000256" key="3">
    <source>
        <dbReference type="ARBA" id="ARBA00022737"/>
    </source>
</evidence>
<dbReference type="GO" id="GO:0071944">
    <property type="term" value="C:cell periphery"/>
    <property type="evidence" value="ECO:0007669"/>
    <property type="project" value="UniProtKB-ARBA"/>
</dbReference>
<gene>
    <name evidence="10" type="ORF">V9T40_002342</name>
</gene>
<evidence type="ECO:0000256" key="8">
    <source>
        <dbReference type="SAM" id="SignalP"/>
    </source>
</evidence>
<dbReference type="InterPro" id="IPR000483">
    <property type="entry name" value="Cys-rich_flank_reg_C"/>
</dbReference>
<dbReference type="FunFam" id="3.80.10.10:FF:000082">
    <property type="entry name" value="Leucine-rich repeat-containing 24"/>
    <property type="match status" value="1"/>
</dbReference>
<evidence type="ECO:0000256" key="1">
    <source>
        <dbReference type="ARBA" id="ARBA00022614"/>
    </source>
</evidence>
<dbReference type="InterPro" id="IPR007110">
    <property type="entry name" value="Ig-like_dom"/>
</dbReference>
<dbReference type="SMART" id="SM00408">
    <property type="entry name" value="IGc2"/>
    <property type="match status" value="1"/>
</dbReference>
<dbReference type="SMART" id="SM00082">
    <property type="entry name" value="LRRCT"/>
    <property type="match status" value="1"/>
</dbReference>
<dbReference type="Pfam" id="PF13855">
    <property type="entry name" value="LRR_8"/>
    <property type="match status" value="2"/>
</dbReference>
<evidence type="ECO:0000256" key="7">
    <source>
        <dbReference type="SAM" id="Phobius"/>
    </source>
</evidence>
<feature type="chain" id="PRO_5043026829" description="Ig-like domain-containing protein" evidence="8">
    <location>
        <begin position="19"/>
        <end position="768"/>
    </location>
</feature>
<accession>A0AAN9TKC2</accession>
<evidence type="ECO:0000256" key="6">
    <source>
        <dbReference type="SAM" id="MobiDB-lite"/>
    </source>
</evidence>
<name>A0AAN9TKC2_9HEMI</name>
<evidence type="ECO:0000256" key="2">
    <source>
        <dbReference type="ARBA" id="ARBA00022729"/>
    </source>
</evidence>
<dbReference type="SUPFAM" id="SSF48726">
    <property type="entry name" value="Immunoglobulin"/>
    <property type="match status" value="1"/>
</dbReference>
<feature type="compositionally biased region" description="Low complexity" evidence="6">
    <location>
        <begin position="669"/>
        <end position="691"/>
    </location>
</feature>
<dbReference type="InterPro" id="IPR032675">
    <property type="entry name" value="LRR_dom_sf"/>
</dbReference>
<dbReference type="SMART" id="SM00409">
    <property type="entry name" value="IG"/>
    <property type="match status" value="1"/>
</dbReference>
<keyword evidence="11" id="KW-1185">Reference proteome</keyword>
<dbReference type="PANTHER" id="PTHR45842">
    <property type="entry name" value="SYNAPTIC ADHESION-LIKE MOLECULE SALM"/>
    <property type="match status" value="1"/>
</dbReference>
<dbReference type="AlphaFoldDB" id="A0AAN9TKC2"/>
<dbReference type="EMBL" id="JBBCAQ010000022">
    <property type="protein sequence ID" value="KAK7590729.1"/>
    <property type="molecule type" value="Genomic_DNA"/>
</dbReference>
<dbReference type="SMART" id="SM00369">
    <property type="entry name" value="LRR_TYP"/>
    <property type="match status" value="6"/>
</dbReference>
<evidence type="ECO:0000313" key="10">
    <source>
        <dbReference type="EMBL" id="KAK7590729.1"/>
    </source>
</evidence>
<protein>
    <recommendedName>
        <fullName evidence="9">Ig-like domain-containing protein</fullName>
    </recommendedName>
</protein>
<keyword evidence="7" id="KW-1133">Transmembrane helix</keyword>
<dbReference type="InterPro" id="IPR050467">
    <property type="entry name" value="LRFN"/>
</dbReference>
<evidence type="ECO:0000256" key="5">
    <source>
        <dbReference type="ARBA" id="ARBA00023180"/>
    </source>
</evidence>
<dbReference type="SUPFAM" id="SSF52058">
    <property type="entry name" value="L domain-like"/>
    <property type="match status" value="1"/>
</dbReference>
<feature type="domain" description="Ig-like" evidence="9">
    <location>
        <begin position="256"/>
        <end position="354"/>
    </location>
</feature>
<dbReference type="InterPro" id="IPR036179">
    <property type="entry name" value="Ig-like_dom_sf"/>
</dbReference>
<dbReference type="Proteomes" id="UP001367676">
    <property type="component" value="Unassembled WGS sequence"/>
</dbReference>
<proteinExistence type="predicted"/>
<keyword evidence="3" id="KW-0677">Repeat</keyword>
<organism evidence="10 11">
    <name type="scientific">Parthenolecanium corni</name>
    <dbReference type="NCBI Taxonomy" id="536013"/>
    <lineage>
        <taxon>Eukaryota</taxon>
        <taxon>Metazoa</taxon>
        <taxon>Ecdysozoa</taxon>
        <taxon>Arthropoda</taxon>
        <taxon>Hexapoda</taxon>
        <taxon>Insecta</taxon>
        <taxon>Pterygota</taxon>
        <taxon>Neoptera</taxon>
        <taxon>Paraneoptera</taxon>
        <taxon>Hemiptera</taxon>
        <taxon>Sternorrhyncha</taxon>
        <taxon>Coccoidea</taxon>
        <taxon>Coccidae</taxon>
        <taxon>Parthenolecanium</taxon>
    </lineage>
</organism>
<dbReference type="InterPro" id="IPR003591">
    <property type="entry name" value="Leu-rich_rpt_typical-subtyp"/>
</dbReference>
<evidence type="ECO:0000256" key="4">
    <source>
        <dbReference type="ARBA" id="ARBA00023157"/>
    </source>
</evidence>
<dbReference type="Gene3D" id="2.60.40.10">
    <property type="entry name" value="Immunoglobulins"/>
    <property type="match status" value="1"/>
</dbReference>
<dbReference type="Gene3D" id="3.80.10.10">
    <property type="entry name" value="Ribonuclease Inhibitor"/>
    <property type="match status" value="2"/>
</dbReference>
<dbReference type="InterPro" id="IPR013783">
    <property type="entry name" value="Ig-like_fold"/>
</dbReference>
<dbReference type="InterPro" id="IPR013098">
    <property type="entry name" value="Ig_I-set"/>
</dbReference>
<dbReference type="InterPro" id="IPR001611">
    <property type="entry name" value="Leu-rich_rpt"/>
</dbReference>
<keyword evidence="5" id="KW-0325">Glycoprotein</keyword>
<keyword evidence="7" id="KW-0812">Transmembrane</keyword>
<feature type="transmembrane region" description="Helical" evidence="7">
    <location>
        <begin position="372"/>
        <end position="396"/>
    </location>
</feature>
<reference evidence="10 11" key="1">
    <citation type="submission" date="2024-03" db="EMBL/GenBank/DDBJ databases">
        <title>Adaptation during the transition from Ophiocordyceps entomopathogen to insect associate is accompanied by gene loss and intensified selection.</title>
        <authorList>
            <person name="Ward C.M."/>
            <person name="Onetto C.A."/>
            <person name="Borneman A.R."/>
        </authorList>
    </citation>
    <scope>NUCLEOTIDE SEQUENCE [LARGE SCALE GENOMIC DNA]</scope>
    <source>
        <strain evidence="10">AWRI1</strain>
        <tissue evidence="10">Single Adult Female</tissue>
    </source>
</reference>
<sequence length="768" mass="84880">MHFWHLLLICTLIETAMACPPNCACKWKGGKQSVECVNKSMVIMPGGMDSGTQVLDLTGNNLKNLTNDQFQNLGLINLQKIYLSRCRLISIDDHAFKNLSNLVELDLSNNILVEVPELIFDDIPSLMRLNLNGNPFKRVRAFAFKDLKYLVNLELSRCDLEVIEREAFYGLAALELLKLDYNSLKFISGANTLPKRLHGVSLQHNPWFCDCKLADLYSWLNTSNVSQAIDPICDGPVRLRGAPIKQLDEQELACLPDVSPTSLYLEIAEGKNVSLLCRVNAVPEARVSWRFQEHVLQNDSTVAPGVHLYYFVEEGTVEKRSELFIFNANVEDNGTFICVAENQAGRAQSNYTIRIVLKEEPVVLVQRTPVEYIAAVCVAGAVVLVLLITCLITCLLRPRARKRRCRKKEKSKELALYRDGDGRASPITRSGETLSTISDACIQKSNGSIFIADQSILKMSSADMACASRMFYTSACNLTPEPNPDLINDTSKERKLGDMTARGSICSSTGHSEVDKMVSVVPCQEWVPSSISNQTGVINVPVNVCFSHFQGQDLHLAPDKFVVETSSYPTDFGLPKLSTHFPPIVPATAFYRTLPHRRHQPAAAPGAGANLRFAREAEYLTRSVQPASYEHFRSNDVRYNVEGYPKDSPSYTYTPHVSFSDTVQILGKSSDSSIESSGTTAPTQTSSSSTRTDGKKEHRISISLINAAAQTQADDLQASGTLRKPTLMNDVNADLKLSKTPRLSVCTKNMTDSPDEGYVGEGPDTTEV</sequence>
<keyword evidence="4" id="KW-1015">Disulfide bond</keyword>
<dbReference type="Pfam" id="PF07679">
    <property type="entry name" value="I-set"/>
    <property type="match status" value="1"/>
</dbReference>